<dbReference type="AlphaFoldDB" id="A0A4S2KGS1"/>
<evidence type="ECO:0000259" key="2">
    <source>
        <dbReference type="Pfam" id="PF01131"/>
    </source>
</evidence>
<name>A0A4S2KGS1_9HYME</name>
<dbReference type="GO" id="GO:0006265">
    <property type="term" value="P:DNA topological change"/>
    <property type="evidence" value="ECO:0007669"/>
    <property type="project" value="InterPro"/>
</dbReference>
<dbReference type="Proteomes" id="UP000310200">
    <property type="component" value="Unassembled WGS sequence"/>
</dbReference>
<comment type="catalytic activity">
    <reaction evidence="1">
        <text>ATP-independent breakage of single-stranded DNA, followed by passage and rejoining.</text>
        <dbReference type="EC" id="5.6.2.1"/>
    </reaction>
</comment>
<dbReference type="EC" id="5.6.2.1" evidence="1"/>
<dbReference type="InterPro" id="IPR013497">
    <property type="entry name" value="Topo_IA_cen"/>
</dbReference>
<dbReference type="GO" id="GO:0006310">
    <property type="term" value="P:DNA recombination"/>
    <property type="evidence" value="ECO:0007669"/>
    <property type="project" value="TreeGrafter"/>
</dbReference>
<organism evidence="3 4">
    <name type="scientific">Temnothorax longispinosus</name>
    <dbReference type="NCBI Taxonomy" id="300112"/>
    <lineage>
        <taxon>Eukaryota</taxon>
        <taxon>Metazoa</taxon>
        <taxon>Ecdysozoa</taxon>
        <taxon>Arthropoda</taxon>
        <taxon>Hexapoda</taxon>
        <taxon>Insecta</taxon>
        <taxon>Pterygota</taxon>
        <taxon>Neoptera</taxon>
        <taxon>Endopterygota</taxon>
        <taxon>Hymenoptera</taxon>
        <taxon>Apocrita</taxon>
        <taxon>Aculeata</taxon>
        <taxon>Formicoidea</taxon>
        <taxon>Formicidae</taxon>
        <taxon>Myrmicinae</taxon>
        <taxon>Temnothorax</taxon>
    </lineage>
</organism>
<keyword evidence="1" id="KW-0238">DNA-binding</keyword>
<dbReference type="Gene3D" id="2.70.20.10">
    <property type="entry name" value="Topoisomerase I, domain 3"/>
    <property type="match status" value="1"/>
</dbReference>
<accession>A0A4S2KGS1</accession>
<dbReference type="GO" id="GO:0031422">
    <property type="term" value="C:RecQ family helicase-topoisomerase III complex"/>
    <property type="evidence" value="ECO:0007669"/>
    <property type="project" value="TreeGrafter"/>
</dbReference>
<dbReference type="PANTHER" id="PTHR11390:SF21">
    <property type="entry name" value="DNA TOPOISOMERASE 3-ALPHA"/>
    <property type="match status" value="1"/>
</dbReference>
<feature type="domain" description="Topo IA-type catalytic" evidence="2">
    <location>
        <begin position="139"/>
        <end position="219"/>
    </location>
</feature>
<dbReference type="InterPro" id="IPR013826">
    <property type="entry name" value="Topo_IA_cen_sub3"/>
</dbReference>
<dbReference type="GO" id="GO:0003677">
    <property type="term" value="F:DNA binding"/>
    <property type="evidence" value="ECO:0007669"/>
    <property type="project" value="UniProtKB-KW"/>
</dbReference>
<evidence type="ECO:0000313" key="4">
    <source>
        <dbReference type="Proteomes" id="UP000310200"/>
    </source>
</evidence>
<dbReference type="Pfam" id="PF01131">
    <property type="entry name" value="Topoisom_bac"/>
    <property type="match status" value="1"/>
</dbReference>
<dbReference type="GO" id="GO:0006281">
    <property type="term" value="P:DNA repair"/>
    <property type="evidence" value="ECO:0007669"/>
    <property type="project" value="TreeGrafter"/>
</dbReference>
<dbReference type="InterPro" id="IPR000380">
    <property type="entry name" value="Topo_IA"/>
</dbReference>
<dbReference type="InterPro" id="IPR013825">
    <property type="entry name" value="Topo_IA_cen_sub2"/>
</dbReference>
<keyword evidence="1" id="KW-0413">Isomerase</keyword>
<keyword evidence="4" id="KW-1185">Reference proteome</keyword>
<protein>
    <recommendedName>
        <fullName evidence="1">DNA topoisomerase</fullName>
        <ecNumber evidence="1">5.6.2.1</ecNumber>
    </recommendedName>
</protein>
<dbReference type="Gene3D" id="1.10.290.10">
    <property type="entry name" value="Topoisomerase I, domain 4"/>
    <property type="match status" value="1"/>
</dbReference>
<dbReference type="GO" id="GO:0005634">
    <property type="term" value="C:nucleus"/>
    <property type="evidence" value="ECO:0007669"/>
    <property type="project" value="TreeGrafter"/>
</dbReference>
<evidence type="ECO:0000313" key="3">
    <source>
        <dbReference type="EMBL" id="TGZ48420.1"/>
    </source>
</evidence>
<dbReference type="InterPro" id="IPR023405">
    <property type="entry name" value="Topo_IA_core_domain"/>
</dbReference>
<dbReference type="EMBL" id="QBLH01002486">
    <property type="protein sequence ID" value="TGZ48420.1"/>
    <property type="molecule type" value="Genomic_DNA"/>
</dbReference>
<comment type="similarity">
    <text evidence="1">Belongs to the type IA topoisomerase family.</text>
</comment>
<sequence>MIYYGLKSIDNLSRKKPERISEEYLFTRSMLPRSPTRQAAKTIAGYLSHGTSRKATSSLESIASGTAVIYLLSLFDAPVTEGKNLGFEIIQVCQAVKPNIHSIKFLEITRQSVERTLQTLGREPDKAMTEIYWKYSGITPRQGRKSDEAHTPVYPTIKYTDNLQGPLFLFIVKLTALISRDLSTGNEAKVYEFVVHHFLACLSKNAEGRETTVEINIARELRREIYG</sequence>
<keyword evidence="1" id="KW-0799">Topoisomerase</keyword>
<dbReference type="STRING" id="300112.A0A4S2KGS1"/>
<reference evidence="3 4" key="1">
    <citation type="journal article" date="2019" name="Philos. Trans. R. Soc. Lond., B, Biol. Sci.">
        <title>Ant behaviour and brain gene expression of defending hosts depend on the ecological success of the intruding social parasite.</title>
        <authorList>
            <person name="Kaur R."/>
            <person name="Stoldt M."/>
            <person name="Jongepier E."/>
            <person name="Feldmeyer B."/>
            <person name="Menzel F."/>
            <person name="Bornberg-Bauer E."/>
            <person name="Foitzik S."/>
        </authorList>
    </citation>
    <scope>NUCLEOTIDE SEQUENCE [LARGE SCALE GENOMIC DNA]</scope>
    <source>
        <tissue evidence="3">Whole body</tissue>
    </source>
</reference>
<evidence type="ECO:0000256" key="1">
    <source>
        <dbReference type="RuleBase" id="RU362092"/>
    </source>
</evidence>
<dbReference type="SUPFAM" id="SSF56712">
    <property type="entry name" value="Prokaryotic type I DNA topoisomerase"/>
    <property type="match status" value="1"/>
</dbReference>
<comment type="function">
    <text evidence="1">Introduces a single-strand break via transesterification at a target site in duplex DNA. Releases the supercoiling and torsional tension of DNA introduced during the DNA replication and transcription by transiently cleaving and rejoining one strand of the DNA duplex. The scissile phosphodiester is attacked by the catalytic tyrosine of the enzyme, resulting in the formation of a DNA-(5'-phosphotyrosyl)-enzyme intermediate and the expulsion of a 3'-OH DNA strand.</text>
</comment>
<comment type="caution">
    <text evidence="3">The sequence shown here is derived from an EMBL/GenBank/DDBJ whole genome shotgun (WGS) entry which is preliminary data.</text>
</comment>
<dbReference type="PANTHER" id="PTHR11390">
    <property type="entry name" value="PROKARYOTIC DNA TOPOISOMERASE"/>
    <property type="match status" value="1"/>
</dbReference>
<proteinExistence type="inferred from homology"/>
<dbReference type="GO" id="GO:0003917">
    <property type="term" value="F:DNA topoisomerase type I (single strand cut, ATP-independent) activity"/>
    <property type="evidence" value="ECO:0007669"/>
    <property type="project" value="UniProtKB-EC"/>
</dbReference>
<gene>
    <name evidence="3" type="ORF">DBV15_02785</name>
</gene>